<proteinExistence type="predicted"/>
<protein>
    <submittedName>
        <fullName evidence="4">FAD dependent oxidoreductase</fullName>
        <ecNumber evidence="4">1.4.3.1</ecNumber>
    </submittedName>
</protein>
<dbReference type="Gene3D" id="3.30.9.10">
    <property type="entry name" value="D-Amino Acid Oxidase, subunit A, domain 2"/>
    <property type="match status" value="1"/>
</dbReference>
<dbReference type="EMBL" id="AUZX01012670">
    <property type="protein sequence ID" value="EQD38439.1"/>
    <property type="molecule type" value="Genomic_DNA"/>
</dbReference>
<comment type="caution">
    <text evidence="4">The sequence shown here is derived from an EMBL/GenBank/DDBJ whole genome shotgun (WGS) entry which is preliminary data.</text>
</comment>
<evidence type="ECO:0000313" key="4">
    <source>
        <dbReference type="EMBL" id="EQD38439.1"/>
    </source>
</evidence>
<dbReference type="InterPro" id="IPR036188">
    <property type="entry name" value="FAD/NAD-bd_sf"/>
</dbReference>
<gene>
    <name evidence="4" type="ORF">B1A_17232</name>
</gene>
<reference evidence="4" key="1">
    <citation type="submission" date="2013-08" db="EMBL/GenBank/DDBJ databases">
        <authorList>
            <person name="Mendez C."/>
            <person name="Richter M."/>
            <person name="Ferrer M."/>
            <person name="Sanchez J."/>
        </authorList>
    </citation>
    <scope>NUCLEOTIDE SEQUENCE</scope>
</reference>
<keyword evidence="1 4" id="KW-0560">Oxidoreductase</keyword>
<evidence type="ECO:0000256" key="1">
    <source>
        <dbReference type="ARBA" id="ARBA00023002"/>
    </source>
</evidence>
<dbReference type="Gene3D" id="3.50.50.60">
    <property type="entry name" value="FAD/NAD(P)-binding domain"/>
    <property type="match status" value="1"/>
</dbReference>
<reference evidence="4" key="2">
    <citation type="journal article" date="2014" name="ISME J.">
        <title>Microbial stratification in low pH oxic and suboxic macroscopic growths along an acid mine drainage.</title>
        <authorList>
            <person name="Mendez-Garcia C."/>
            <person name="Mesa V."/>
            <person name="Sprenger R.R."/>
            <person name="Richter M."/>
            <person name="Diez M.S."/>
            <person name="Solano J."/>
            <person name="Bargiela R."/>
            <person name="Golyshina O.V."/>
            <person name="Manteca A."/>
            <person name="Ramos J.L."/>
            <person name="Gallego J.R."/>
            <person name="Llorente I."/>
            <person name="Martins Dos Santos V.A."/>
            <person name="Jensen O.N."/>
            <person name="Pelaez A.I."/>
            <person name="Sanchez J."/>
            <person name="Ferrer M."/>
        </authorList>
    </citation>
    <scope>NUCLEOTIDE SEQUENCE</scope>
</reference>
<organism evidence="4">
    <name type="scientific">mine drainage metagenome</name>
    <dbReference type="NCBI Taxonomy" id="410659"/>
    <lineage>
        <taxon>unclassified sequences</taxon>
        <taxon>metagenomes</taxon>
        <taxon>ecological metagenomes</taxon>
    </lineage>
</organism>
<feature type="compositionally biased region" description="Basic and acidic residues" evidence="2">
    <location>
        <begin position="173"/>
        <end position="191"/>
    </location>
</feature>
<accession>T1ABZ2</accession>
<feature type="non-terminal residue" evidence="4">
    <location>
        <position position="191"/>
    </location>
</feature>
<name>T1ABZ2_9ZZZZ</name>
<dbReference type="Pfam" id="PF01266">
    <property type="entry name" value="DAO"/>
    <property type="match status" value="1"/>
</dbReference>
<dbReference type="EC" id="1.4.3.1" evidence="4"/>
<sequence length="191" mass="20411">GWAIEDVTVAAYEPNSGYGSGGQVAADLLTRARELGVVYRAGTRVLGLLRSGDQVTGVETSEGPIEASLVICATGVWSKPLLRAAGWDPPIETEFHHVAMVRRPGQEPGDGLACIDSVTRTYFRPDVPGTTLVGSFYGPRGVDPDDFPQRASEAHLAELVQAASRRVPGLGGGRDRGQRHGCLRHDTRHQT</sequence>
<feature type="domain" description="FAD dependent oxidoreductase" evidence="3">
    <location>
        <begin position="6"/>
        <end position="184"/>
    </location>
</feature>
<evidence type="ECO:0000256" key="2">
    <source>
        <dbReference type="SAM" id="MobiDB-lite"/>
    </source>
</evidence>
<dbReference type="InterPro" id="IPR006076">
    <property type="entry name" value="FAD-dep_OxRdtase"/>
</dbReference>
<dbReference type="PANTHER" id="PTHR13847">
    <property type="entry name" value="SARCOSINE DEHYDROGENASE-RELATED"/>
    <property type="match status" value="1"/>
</dbReference>
<feature type="region of interest" description="Disordered" evidence="2">
    <location>
        <begin position="165"/>
        <end position="191"/>
    </location>
</feature>
<dbReference type="SUPFAM" id="SSF51905">
    <property type="entry name" value="FAD/NAD(P)-binding domain"/>
    <property type="match status" value="1"/>
</dbReference>
<feature type="non-terminal residue" evidence="4">
    <location>
        <position position="1"/>
    </location>
</feature>
<dbReference type="AlphaFoldDB" id="T1ABZ2"/>
<dbReference type="PANTHER" id="PTHR13847:SF287">
    <property type="entry name" value="FAD-DEPENDENT OXIDOREDUCTASE DOMAIN-CONTAINING PROTEIN 1"/>
    <property type="match status" value="1"/>
</dbReference>
<evidence type="ECO:0000259" key="3">
    <source>
        <dbReference type="Pfam" id="PF01266"/>
    </source>
</evidence>
<dbReference type="GO" id="GO:0008445">
    <property type="term" value="F:D-aspartate oxidase activity"/>
    <property type="evidence" value="ECO:0007669"/>
    <property type="project" value="UniProtKB-EC"/>
</dbReference>
<dbReference type="GO" id="GO:0005737">
    <property type="term" value="C:cytoplasm"/>
    <property type="evidence" value="ECO:0007669"/>
    <property type="project" value="TreeGrafter"/>
</dbReference>